<sequence length="318" mass="36772">MQKRRQFMKNLGVTTAGVLAARNIFAIPKNPQAKKRLKIGVISDLHHMQFGQDEVARLRGFMDEVIKAEPDFIIQCGDFCRPQKSDGIMAEWNRFKGLKYHVLGNHDMDVCSKETIMKFWDMPERYYSFDLEGYHFVVMDRNFLKKDDGTIADYNNSNWGPLPSPKRSFIDQEQLDWLKSDLEAAKFPVIVFMHQPVFLSDYFDELGNADEILKIFDQANFAAKKQGKTSGVTAVFMGHDHDDRYGVRNGVHYFIVNSATYVYSDKAHFYTDPLFAFITLDPSGKLVMEGRSTTYRPEVPEMIQSRFPSRITDRKLDL</sequence>
<evidence type="ECO:0000313" key="3">
    <source>
        <dbReference type="Proteomes" id="UP000199532"/>
    </source>
</evidence>
<gene>
    <name evidence="2" type="ORF">SAMN04487995_0825</name>
</gene>
<reference evidence="2 3" key="1">
    <citation type="submission" date="2016-10" db="EMBL/GenBank/DDBJ databases">
        <authorList>
            <person name="de Groot N.N."/>
        </authorList>
    </citation>
    <scope>NUCLEOTIDE SEQUENCE [LARGE SCALE GENOMIC DNA]</scope>
    <source>
        <strain evidence="2 3">DSM 19938</strain>
    </source>
</reference>
<accession>A0A1H6R194</accession>
<dbReference type="STRING" id="408657.SAMN04487995_0825"/>
<dbReference type="AlphaFoldDB" id="A0A1H6R194"/>
<dbReference type="Proteomes" id="UP000199532">
    <property type="component" value="Unassembled WGS sequence"/>
</dbReference>
<dbReference type="EMBL" id="FNXY01000001">
    <property type="protein sequence ID" value="SEI44982.1"/>
    <property type="molecule type" value="Genomic_DNA"/>
</dbReference>
<dbReference type="InterPro" id="IPR051918">
    <property type="entry name" value="STPP_CPPED1"/>
</dbReference>
<dbReference type="OrthoDB" id="9816081at2"/>
<dbReference type="PROSITE" id="PS51318">
    <property type="entry name" value="TAT"/>
    <property type="match status" value="1"/>
</dbReference>
<protein>
    <submittedName>
        <fullName evidence="2">3',5'-cyclic AMP phosphodiesterase CpdA</fullName>
    </submittedName>
</protein>
<dbReference type="Pfam" id="PF00149">
    <property type="entry name" value="Metallophos"/>
    <property type="match status" value="1"/>
</dbReference>
<name>A0A1H6R194_9BACT</name>
<proteinExistence type="predicted"/>
<dbReference type="InterPro" id="IPR004843">
    <property type="entry name" value="Calcineurin-like_PHP"/>
</dbReference>
<dbReference type="SUPFAM" id="SSF56300">
    <property type="entry name" value="Metallo-dependent phosphatases"/>
    <property type="match status" value="1"/>
</dbReference>
<evidence type="ECO:0000259" key="1">
    <source>
        <dbReference type="Pfam" id="PF00149"/>
    </source>
</evidence>
<dbReference type="RefSeq" id="WP_090332198.1">
    <property type="nucleotide sequence ID" value="NZ_FNXY01000001.1"/>
</dbReference>
<evidence type="ECO:0000313" key="2">
    <source>
        <dbReference type="EMBL" id="SEI44982.1"/>
    </source>
</evidence>
<dbReference type="Gene3D" id="3.60.21.10">
    <property type="match status" value="1"/>
</dbReference>
<dbReference type="GO" id="GO:0016787">
    <property type="term" value="F:hydrolase activity"/>
    <property type="evidence" value="ECO:0007669"/>
    <property type="project" value="InterPro"/>
</dbReference>
<keyword evidence="3" id="KW-1185">Reference proteome</keyword>
<dbReference type="PANTHER" id="PTHR43143">
    <property type="entry name" value="METALLOPHOSPHOESTERASE, CALCINEURIN SUPERFAMILY"/>
    <property type="match status" value="1"/>
</dbReference>
<dbReference type="InterPro" id="IPR029052">
    <property type="entry name" value="Metallo-depent_PP-like"/>
</dbReference>
<dbReference type="PANTHER" id="PTHR43143:SF1">
    <property type="entry name" value="SERINE_THREONINE-PROTEIN PHOSPHATASE CPPED1"/>
    <property type="match status" value="1"/>
</dbReference>
<organism evidence="2 3">
    <name type="scientific">Dyadobacter koreensis</name>
    <dbReference type="NCBI Taxonomy" id="408657"/>
    <lineage>
        <taxon>Bacteria</taxon>
        <taxon>Pseudomonadati</taxon>
        <taxon>Bacteroidota</taxon>
        <taxon>Cytophagia</taxon>
        <taxon>Cytophagales</taxon>
        <taxon>Spirosomataceae</taxon>
        <taxon>Dyadobacter</taxon>
    </lineage>
</organism>
<dbReference type="InterPro" id="IPR006311">
    <property type="entry name" value="TAT_signal"/>
</dbReference>
<feature type="domain" description="Calcineurin-like phosphoesterase" evidence="1">
    <location>
        <begin position="37"/>
        <end position="242"/>
    </location>
</feature>